<dbReference type="PANTHER" id="PTHR22937">
    <property type="entry name" value="E3 UBIQUITIN-PROTEIN LIGASE RNF165"/>
    <property type="match status" value="1"/>
</dbReference>
<evidence type="ECO:0000256" key="8">
    <source>
        <dbReference type="PROSITE-ProRule" id="PRU00175"/>
    </source>
</evidence>
<dbReference type="Pfam" id="PF13639">
    <property type="entry name" value="zf-RING_2"/>
    <property type="match status" value="1"/>
</dbReference>
<dbReference type="InterPro" id="IPR001841">
    <property type="entry name" value="Znf_RING"/>
</dbReference>
<evidence type="ECO:0000313" key="11">
    <source>
        <dbReference type="EMBL" id="CAE0661937.1"/>
    </source>
</evidence>
<keyword evidence="3" id="KW-0808">Transferase</keyword>
<dbReference type="PROSITE" id="PS50089">
    <property type="entry name" value="ZF_RING_2"/>
    <property type="match status" value="1"/>
</dbReference>
<feature type="domain" description="RING-type" evidence="10">
    <location>
        <begin position="174"/>
        <end position="215"/>
    </location>
</feature>
<evidence type="ECO:0000256" key="4">
    <source>
        <dbReference type="ARBA" id="ARBA00022723"/>
    </source>
</evidence>
<evidence type="ECO:0000259" key="10">
    <source>
        <dbReference type="PROSITE" id="PS50089"/>
    </source>
</evidence>
<organism evidence="11">
    <name type="scientific">Lotharella globosa</name>
    <dbReference type="NCBI Taxonomy" id="91324"/>
    <lineage>
        <taxon>Eukaryota</taxon>
        <taxon>Sar</taxon>
        <taxon>Rhizaria</taxon>
        <taxon>Cercozoa</taxon>
        <taxon>Chlorarachniophyceae</taxon>
        <taxon>Lotharella</taxon>
    </lineage>
</organism>
<keyword evidence="6" id="KW-0833">Ubl conjugation pathway</keyword>
<reference evidence="11" key="1">
    <citation type="submission" date="2021-01" db="EMBL/GenBank/DDBJ databases">
        <authorList>
            <person name="Corre E."/>
            <person name="Pelletier E."/>
            <person name="Niang G."/>
            <person name="Scheremetjew M."/>
            <person name="Finn R."/>
            <person name="Kale V."/>
            <person name="Holt S."/>
            <person name="Cochrane G."/>
            <person name="Meng A."/>
            <person name="Brown T."/>
            <person name="Cohen L."/>
        </authorList>
    </citation>
    <scope>NUCLEOTIDE SEQUENCE</scope>
    <source>
        <strain evidence="11">CCCM811</strain>
    </source>
</reference>
<evidence type="ECO:0000256" key="6">
    <source>
        <dbReference type="ARBA" id="ARBA00022786"/>
    </source>
</evidence>
<dbReference type="AlphaFoldDB" id="A0A7S4DPM3"/>
<dbReference type="EC" id="2.3.2.27" evidence="2"/>
<dbReference type="InterPro" id="IPR013083">
    <property type="entry name" value="Znf_RING/FYVE/PHD"/>
</dbReference>
<feature type="region of interest" description="Disordered" evidence="9">
    <location>
        <begin position="1"/>
        <end position="43"/>
    </location>
</feature>
<evidence type="ECO:0000256" key="1">
    <source>
        <dbReference type="ARBA" id="ARBA00000900"/>
    </source>
</evidence>
<dbReference type="GO" id="GO:0008270">
    <property type="term" value="F:zinc ion binding"/>
    <property type="evidence" value="ECO:0007669"/>
    <property type="project" value="UniProtKB-KW"/>
</dbReference>
<keyword evidence="4" id="KW-0479">Metal-binding</keyword>
<dbReference type="SUPFAM" id="SSF57850">
    <property type="entry name" value="RING/U-box"/>
    <property type="match status" value="1"/>
</dbReference>
<feature type="compositionally biased region" description="Basic and acidic residues" evidence="9">
    <location>
        <begin position="26"/>
        <end position="40"/>
    </location>
</feature>
<name>A0A7S4DPM3_9EUKA</name>
<dbReference type="InterPro" id="IPR045191">
    <property type="entry name" value="MBR1/2-like"/>
</dbReference>
<protein>
    <recommendedName>
        <fullName evidence="2">RING-type E3 ubiquitin transferase</fullName>
        <ecNumber evidence="2">2.3.2.27</ecNumber>
    </recommendedName>
</protein>
<feature type="compositionally biased region" description="Polar residues" evidence="9">
    <location>
        <begin position="1"/>
        <end position="25"/>
    </location>
</feature>
<evidence type="ECO:0000256" key="5">
    <source>
        <dbReference type="ARBA" id="ARBA00022771"/>
    </source>
</evidence>
<dbReference type="PANTHER" id="PTHR22937:SF65">
    <property type="entry name" value="E3 UBIQUITIN-PROTEIN LIGASE ARK2C"/>
    <property type="match status" value="1"/>
</dbReference>
<comment type="catalytic activity">
    <reaction evidence="1">
        <text>S-ubiquitinyl-[E2 ubiquitin-conjugating enzyme]-L-cysteine + [acceptor protein]-L-lysine = [E2 ubiquitin-conjugating enzyme]-L-cysteine + N(6)-ubiquitinyl-[acceptor protein]-L-lysine.</text>
        <dbReference type="EC" id="2.3.2.27"/>
    </reaction>
</comment>
<sequence>MSDKPSSSSAMLSEGQENSAAITNKTEAETKELKVHKENVDGNADEEASVRLALELMRQESWEMHRIMQHETLLAVQDVKRTDMNTGQNTYSADEDLRLALQLAEEERRLEEQLQAGDLDDVDIDDMTHEELVELGNRIGSVKQQTWEEKAAQTVANLPTMKFTGEGKFCGEKCLVCQCEYEAGEFLKCLPCNHAFHNGCISDWLRQNPECPLCKRSICPDNS</sequence>
<gene>
    <name evidence="11" type="ORF">LGLO00237_LOCUS13532</name>
</gene>
<proteinExistence type="predicted"/>
<keyword evidence="7" id="KW-0862">Zinc</keyword>
<dbReference type="Gene3D" id="3.30.40.10">
    <property type="entry name" value="Zinc/RING finger domain, C3HC4 (zinc finger)"/>
    <property type="match status" value="1"/>
</dbReference>
<dbReference type="SMART" id="SM00184">
    <property type="entry name" value="RING"/>
    <property type="match status" value="1"/>
</dbReference>
<dbReference type="EMBL" id="HBIV01018683">
    <property type="protein sequence ID" value="CAE0661937.1"/>
    <property type="molecule type" value="Transcribed_RNA"/>
</dbReference>
<accession>A0A7S4DPM3</accession>
<keyword evidence="5 8" id="KW-0863">Zinc-finger</keyword>
<evidence type="ECO:0000256" key="7">
    <source>
        <dbReference type="ARBA" id="ARBA00022833"/>
    </source>
</evidence>
<dbReference type="GO" id="GO:0061630">
    <property type="term" value="F:ubiquitin protein ligase activity"/>
    <property type="evidence" value="ECO:0007669"/>
    <property type="project" value="UniProtKB-EC"/>
</dbReference>
<evidence type="ECO:0000256" key="2">
    <source>
        <dbReference type="ARBA" id="ARBA00012483"/>
    </source>
</evidence>
<evidence type="ECO:0000256" key="3">
    <source>
        <dbReference type="ARBA" id="ARBA00022679"/>
    </source>
</evidence>
<evidence type="ECO:0000256" key="9">
    <source>
        <dbReference type="SAM" id="MobiDB-lite"/>
    </source>
</evidence>